<evidence type="ECO:0008006" key="3">
    <source>
        <dbReference type="Google" id="ProtNLM"/>
    </source>
</evidence>
<protein>
    <recommendedName>
        <fullName evidence="3">Lon N-terminal domain-containing protein</fullName>
    </recommendedName>
</protein>
<accession>A0A1F8ES05</accession>
<reference evidence="1 2" key="1">
    <citation type="journal article" date="2016" name="Nat. Commun.">
        <title>Thousands of microbial genomes shed light on interconnected biogeochemical processes in an aquifer system.</title>
        <authorList>
            <person name="Anantharaman K."/>
            <person name="Brown C.T."/>
            <person name="Hug L.A."/>
            <person name="Sharon I."/>
            <person name="Castelle C.J."/>
            <person name="Probst A.J."/>
            <person name="Thomas B.C."/>
            <person name="Singh A."/>
            <person name="Wilkins M.J."/>
            <person name="Karaoz U."/>
            <person name="Brodie E.L."/>
            <person name="Williams K.H."/>
            <person name="Hubbard S.S."/>
            <person name="Banfield J.F."/>
        </authorList>
    </citation>
    <scope>NUCLEOTIDE SEQUENCE [LARGE SCALE GENOMIC DNA]</scope>
</reference>
<comment type="caution">
    <text evidence="1">The sequence shown here is derived from an EMBL/GenBank/DDBJ whole genome shotgun (WGS) entry which is preliminary data.</text>
</comment>
<sequence length="244" mass="27958">MPEPQDKADLRLPIISFSGHSIFPQTFFLLKPEPKSRTAKLIGRVLKSLPPKCLVVVQDSGHRYDDPDGISAVGVVTKLFSQEDRVKFSAEYRAGLSNLVYEPGEQMWSARVTRLRDEPEEKGLDIGNSELPMILGCIESIYYLFLEIKGLERDPDLLEKINGYIEKLKLNRREKETAYYLPWHILIDFRHLPEDIKRWALRTDSVVERLQIIVDALKAEKSILSHAIMLAEDDPDVTPKDESN</sequence>
<evidence type="ECO:0000313" key="2">
    <source>
        <dbReference type="Proteomes" id="UP000177507"/>
    </source>
</evidence>
<dbReference type="STRING" id="1802668.A2831_02100"/>
<organism evidence="1 2">
    <name type="scientific">Candidatus Yanofskybacteria bacterium RIFCSPHIGHO2_01_FULL_44_17</name>
    <dbReference type="NCBI Taxonomy" id="1802668"/>
    <lineage>
        <taxon>Bacteria</taxon>
        <taxon>Candidatus Yanofskyibacteriota</taxon>
    </lineage>
</organism>
<name>A0A1F8ES05_9BACT</name>
<dbReference type="AlphaFoldDB" id="A0A1F8ES05"/>
<gene>
    <name evidence="1" type="ORF">A2831_02100</name>
</gene>
<dbReference type="EMBL" id="MGJI01000031">
    <property type="protein sequence ID" value="OGN03654.1"/>
    <property type="molecule type" value="Genomic_DNA"/>
</dbReference>
<evidence type="ECO:0000313" key="1">
    <source>
        <dbReference type="EMBL" id="OGN03654.1"/>
    </source>
</evidence>
<dbReference type="Proteomes" id="UP000177507">
    <property type="component" value="Unassembled WGS sequence"/>
</dbReference>
<proteinExistence type="predicted"/>